<dbReference type="Proteomes" id="UP000284219">
    <property type="component" value="Unassembled WGS sequence"/>
</dbReference>
<dbReference type="RefSeq" id="WP_120188429.1">
    <property type="nucleotide sequence ID" value="NZ_MCHY01000006.1"/>
</dbReference>
<reference evidence="1 2" key="1">
    <citation type="submission" date="2016-08" db="EMBL/GenBank/DDBJ databases">
        <title>Novel Firmicute Genomes.</title>
        <authorList>
            <person name="Poppleton D.I."/>
            <person name="Gribaldo S."/>
        </authorList>
    </citation>
    <scope>NUCLEOTIDE SEQUENCE [LARGE SCALE GENOMIC DNA]</scope>
    <source>
        <strain evidence="1 2">RAOx-1</strain>
    </source>
</reference>
<proteinExistence type="predicted"/>
<dbReference type="AlphaFoldDB" id="A0A419SN97"/>
<gene>
    <name evidence="1" type="ORF">BEP19_02090</name>
</gene>
<dbReference type="OrthoDB" id="2680066at2"/>
<protein>
    <submittedName>
        <fullName evidence="1">Uncharacterized protein</fullName>
    </submittedName>
</protein>
<dbReference type="EMBL" id="MCHY01000006">
    <property type="protein sequence ID" value="RKD25755.1"/>
    <property type="molecule type" value="Genomic_DNA"/>
</dbReference>
<evidence type="ECO:0000313" key="1">
    <source>
        <dbReference type="EMBL" id="RKD25755.1"/>
    </source>
</evidence>
<evidence type="ECO:0000313" key="2">
    <source>
        <dbReference type="Proteomes" id="UP000284219"/>
    </source>
</evidence>
<accession>A0A419SN97</accession>
<keyword evidence="2" id="KW-1185">Reference proteome</keyword>
<name>A0A419SN97_9BACL</name>
<comment type="caution">
    <text evidence="1">The sequence shown here is derived from an EMBL/GenBank/DDBJ whole genome shotgun (WGS) entry which is preliminary data.</text>
</comment>
<sequence>MAQHETALHSLDDIPAEIVERLMNDHHLSWVSLSSDYRFQEDATPSFRQPDFASWIKLD</sequence>
<organism evidence="1 2">
    <name type="scientific">Ammoniphilus oxalaticus</name>
    <dbReference type="NCBI Taxonomy" id="66863"/>
    <lineage>
        <taxon>Bacteria</taxon>
        <taxon>Bacillati</taxon>
        <taxon>Bacillota</taxon>
        <taxon>Bacilli</taxon>
        <taxon>Bacillales</taxon>
        <taxon>Paenibacillaceae</taxon>
        <taxon>Aneurinibacillus group</taxon>
        <taxon>Ammoniphilus</taxon>
    </lineage>
</organism>